<dbReference type="InterPro" id="IPR001509">
    <property type="entry name" value="Epimerase_deHydtase"/>
</dbReference>
<comment type="caution">
    <text evidence="2">The sequence shown here is derived from an EMBL/GenBank/DDBJ whole genome shotgun (WGS) entry which is preliminary data.</text>
</comment>
<sequence length="364" mass="39911">MSKPTVLIAGATGVVGHAALEHFSRDGSWEVIAVSRRAPELPEGFAGRHLTLDLADAQACRAAMASMPHVTHLVYAALFEKPGLVRGWREHDQMQRNLAMLRNLLDPLCAAGGLQHVSLLQGTKAYGVHLHPVAIPARERSPRDPHENFYWLQEDHLREAAARHGFAFTIWRPQLVFGDQLGVAMNLIPVIGACAAVCRELGLPMAFPGGPSNILEATDARLLARAFAWAARAPAAHGETFNVTNGDVFVWRNVWPAICEALGVAQGPDTPASMAAWLPAQAEAWDRAVARHGLRQMRLPALLGESHHYADFCFGFHAREAPPPVIVSTIRLREAGFGDCIDTERMFREWFAVLQAKRVLPPAR</sequence>
<dbReference type="SUPFAM" id="SSF51735">
    <property type="entry name" value="NAD(P)-binding Rossmann-fold domains"/>
    <property type="match status" value="1"/>
</dbReference>
<evidence type="ECO:0000313" key="3">
    <source>
        <dbReference type="Proteomes" id="UP000532440"/>
    </source>
</evidence>
<dbReference type="Gene3D" id="3.40.50.720">
    <property type="entry name" value="NAD(P)-binding Rossmann-like Domain"/>
    <property type="match status" value="1"/>
</dbReference>
<gene>
    <name evidence="2" type="ORF">HNQ70_001727</name>
</gene>
<dbReference type="RefSeq" id="WP_183966348.1">
    <property type="nucleotide sequence ID" value="NZ_BAABEW010000001.1"/>
</dbReference>
<evidence type="ECO:0000259" key="1">
    <source>
        <dbReference type="Pfam" id="PF01370"/>
    </source>
</evidence>
<evidence type="ECO:0000313" key="2">
    <source>
        <dbReference type="EMBL" id="MBB5271717.1"/>
    </source>
</evidence>
<dbReference type="Proteomes" id="UP000532440">
    <property type="component" value="Unassembled WGS sequence"/>
</dbReference>
<proteinExistence type="predicted"/>
<keyword evidence="3" id="KW-1185">Reference proteome</keyword>
<protein>
    <submittedName>
        <fullName evidence="2">Nucleoside-diphosphate-sugar epimerase</fullName>
    </submittedName>
</protein>
<feature type="domain" description="NAD-dependent epimerase/dehydratase" evidence="1">
    <location>
        <begin position="6"/>
        <end position="243"/>
    </location>
</feature>
<accession>A0A7W8HH32</accession>
<reference evidence="2 3" key="1">
    <citation type="submission" date="2020-08" db="EMBL/GenBank/DDBJ databases">
        <title>Genomic Encyclopedia of Type Strains, Phase IV (KMG-IV): sequencing the most valuable type-strain genomes for metagenomic binning, comparative biology and taxonomic classification.</title>
        <authorList>
            <person name="Goeker M."/>
        </authorList>
    </citation>
    <scope>NUCLEOTIDE SEQUENCE [LARGE SCALE GENOMIC DNA]</scope>
    <source>
        <strain evidence="2 3">DSM 29781</strain>
    </source>
</reference>
<name>A0A7W8HH32_9BURK</name>
<dbReference type="EMBL" id="JACHGB010000003">
    <property type="protein sequence ID" value="MBB5271717.1"/>
    <property type="molecule type" value="Genomic_DNA"/>
</dbReference>
<organism evidence="2 3">
    <name type="scientific">Quisquiliibacterium transsilvanicum</name>
    <dbReference type="NCBI Taxonomy" id="1549638"/>
    <lineage>
        <taxon>Bacteria</taxon>
        <taxon>Pseudomonadati</taxon>
        <taxon>Pseudomonadota</taxon>
        <taxon>Betaproteobacteria</taxon>
        <taxon>Burkholderiales</taxon>
        <taxon>Burkholderiaceae</taxon>
        <taxon>Quisquiliibacterium</taxon>
    </lineage>
</organism>
<dbReference type="Pfam" id="PF01370">
    <property type="entry name" value="Epimerase"/>
    <property type="match status" value="1"/>
</dbReference>
<dbReference type="PANTHER" id="PTHR32487:SF0">
    <property type="entry name" value="3-OXO-DELTA(4,5)-STEROID 5-BETA-REDUCTASE"/>
    <property type="match status" value="1"/>
</dbReference>
<dbReference type="AlphaFoldDB" id="A0A7W8HH32"/>
<dbReference type="PANTHER" id="PTHR32487">
    <property type="entry name" value="3-OXO-DELTA(4,5)-STEROID 5-BETA-REDUCTASE"/>
    <property type="match status" value="1"/>
</dbReference>
<dbReference type="InterPro" id="IPR036291">
    <property type="entry name" value="NAD(P)-bd_dom_sf"/>
</dbReference>